<keyword evidence="7" id="KW-0028">Amino-acid biosynthesis</keyword>
<keyword evidence="10" id="KW-0057">Aromatic amino acid biosynthesis</keyword>
<dbReference type="GO" id="GO:0052684">
    <property type="term" value="F:L-serine hydro-lyase (adding indole, L-tryptophan-forming) activity"/>
    <property type="evidence" value="ECO:0007669"/>
    <property type="project" value="TreeGrafter"/>
</dbReference>
<evidence type="ECO:0000256" key="6">
    <source>
        <dbReference type="ARBA" id="ARBA00012043"/>
    </source>
</evidence>
<evidence type="ECO:0000256" key="11">
    <source>
        <dbReference type="ARBA" id="ARBA00023239"/>
    </source>
</evidence>
<evidence type="ECO:0000256" key="7">
    <source>
        <dbReference type="ARBA" id="ARBA00022605"/>
    </source>
</evidence>
<feature type="domain" description="Tryptophan synthase beta chain-like PALP" evidence="13">
    <location>
        <begin position="83"/>
        <end position="420"/>
    </location>
</feature>
<dbReference type="GO" id="GO:0005737">
    <property type="term" value="C:cytoplasm"/>
    <property type="evidence" value="ECO:0007669"/>
    <property type="project" value="TreeGrafter"/>
</dbReference>
<evidence type="ECO:0000256" key="2">
    <source>
        <dbReference type="ARBA" id="ARBA00002786"/>
    </source>
</evidence>
<protein>
    <recommendedName>
        <fullName evidence="6">tryptophan synthase</fullName>
        <ecNumber evidence="6">4.2.1.20</ecNumber>
    </recommendedName>
</protein>
<comment type="caution">
    <text evidence="14">The sequence shown here is derived from an EMBL/GenBank/DDBJ whole genome shotgun (WGS) entry which is preliminary data.</text>
</comment>
<comment type="subunit">
    <text evidence="5">Tetramer of two alpha and two beta chains.</text>
</comment>
<evidence type="ECO:0000313" key="15">
    <source>
        <dbReference type="Proteomes" id="UP000727857"/>
    </source>
</evidence>
<organism evidence="14 15">
    <name type="scientific">Candidatus Stercoripulliclostridium pullicola</name>
    <dbReference type="NCBI Taxonomy" id="2840953"/>
    <lineage>
        <taxon>Bacteria</taxon>
        <taxon>Bacillati</taxon>
        <taxon>Bacillota</taxon>
        <taxon>Clostridia</taxon>
        <taxon>Eubacteriales</taxon>
        <taxon>Candidatus Stercoripulliclostridium</taxon>
    </lineage>
</organism>
<comment type="catalytic activity">
    <reaction evidence="12">
        <text>(1S,2R)-1-C-(indol-3-yl)glycerol 3-phosphate + L-serine = D-glyceraldehyde 3-phosphate + L-tryptophan + H2O</text>
        <dbReference type="Rhea" id="RHEA:10532"/>
        <dbReference type="ChEBI" id="CHEBI:15377"/>
        <dbReference type="ChEBI" id="CHEBI:33384"/>
        <dbReference type="ChEBI" id="CHEBI:57912"/>
        <dbReference type="ChEBI" id="CHEBI:58866"/>
        <dbReference type="ChEBI" id="CHEBI:59776"/>
        <dbReference type="EC" id="4.2.1.20"/>
    </reaction>
</comment>
<evidence type="ECO:0000256" key="8">
    <source>
        <dbReference type="ARBA" id="ARBA00022822"/>
    </source>
</evidence>
<comment type="function">
    <text evidence="2">The beta subunit is responsible for the synthesis of L-tryptophan from indole and L-serine.</text>
</comment>
<feature type="non-terminal residue" evidence="14">
    <location>
        <position position="451"/>
    </location>
</feature>
<dbReference type="Gene3D" id="3.40.50.1100">
    <property type="match status" value="2"/>
</dbReference>
<dbReference type="InterPro" id="IPR023026">
    <property type="entry name" value="Trp_synth_beta/beta-like"/>
</dbReference>
<dbReference type="EC" id="4.2.1.20" evidence="6"/>
<accession>A0A940ICX5</accession>
<evidence type="ECO:0000256" key="5">
    <source>
        <dbReference type="ARBA" id="ARBA00011270"/>
    </source>
</evidence>
<keyword evidence="8" id="KW-0822">Tryptophan biosynthesis</keyword>
<dbReference type="PANTHER" id="PTHR48077">
    <property type="entry name" value="TRYPTOPHAN SYNTHASE-RELATED"/>
    <property type="match status" value="1"/>
</dbReference>
<dbReference type="InterPro" id="IPR036052">
    <property type="entry name" value="TrpB-like_PALP_sf"/>
</dbReference>
<evidence type="ECO:0000256" key="9">
    <source>
        <dbReference type="ARBA" id="ARBA00022898"/>
    </source>
</evidence>
<comment type="cofactor">
    <cofactor evidence="1">
        <name>pyridoxal 5'-phosphate</name>
        <dbReference type="ChEBI" id="CHEBI:597326"/>
    </cofactor>
</comment>
<dbReference type="PIRSF" id="PIRSF001413">
    <property type="entry name" value="Trp_syn_beta"/>
    <property type="match status" value="1"/>
</dbReference>
<name>A0A940ICX5_9FIRM</name>
<keyword evidence="9" id="KW-0663">Pyridoxal phosphate</keyword>
<dbReference type="InterPro" id="IPR006316">
    <property type="entry name" value="Trp_synth_b-like"/>
</dbReference>
<keyword evidence="11" id="KW-0456">Lyase</keyword>
<reference evidence="14" key="1">
    <citation type="submission" date="2020-10" db="EMBL/GenBank/DDBJ databases">
        <authorList>
            <person name="Gilroy R."/>
        </authorList>
    </citation>
    <scope>NUCLEOTIDE SEQUENCE</scope>
    <source>
        <strain evidence="14">517</strain>
    </source>
</reference>
<sequence>MTKTTDIPYKIYLTEDEMPRSWYNVRADMPVKHDPMLNPATLEPATREDLEKVFCSAVVEQELNQTDRFIEIPEGIRNFYKMYRPSPLVRAYCLEKALGTPAEIYYKFEGNNTSGSHKLNSAAAQAYYAKQEGLTSLTTETGAGQWGTALSMACAFFGLDLTVFMVKVSSEQKPHRREVMRTYGAKVIPSPSDTTECGRAILKAHPGTGGSLGCAISEAVEVAVSTPNCRYGLGSVLDHVLLHQSIIGCESKIALDKYGVHPDMIIGCAGGGSNLGGLISPFMGEKLRGERDYRFIAVEPASCPSLTRGKYLYDFGDTGKITPLMKMYTLGCDFIPSANHAGGLRYHGMSAVISKLYHDGYMEARSVEQTSVFRAAETFARTEGILPAPESSHAIRVAIDEALKCKESGEKKVILFGLTGTGYFDMTAYKKFNDGEMSDYIPTDEEIEKSV</sequence>
<dbReference type="GO" id="GO:0004834">
    <property type="term" value="F:tryptophan synthase activity"/>
    <property type="evidence" value="ECO:0007669"/>
    <property type="project" value="UniProtKB-EC"/>
</dbReference>
<dbReference type="SUPFAM" id="SSF53686">
    <property type="entry name" value="Tryptophan synthase beta subunit-like PLP-dependent enzymes"/>
    <property type="match status" value="1"/>
</dbReference>
<evidence type="ECO:0000256" key="1">
    <source>
        <dbReference type="ARBA" id="ARBA00001933"/>
    </source>
</evidence>
<dbReference type="PANTHER" id="PTHR48077:SF6">
    <property type="entry name" value="TRYPTOPHAN SYNTHASE"/>
    <property type="match status" value="1"/>
</dbReference>
<dbReference type="EMBL" id="JADINF010000144">
    <property type="protein sequence ID" value="MBO8424494.1"/>
    <property type="molecule type" value="Genomic_DNA"/>
</dbReference>
<dbReference type="NCBIfam" id="NF009057">
    <property type="entry name" value="PRK12391.1"/>
    <property type="match status" value="1"/>
</dbReference>
<dbReference type="PIRSF" id="PIRSF500824">
    <property type="entry name" value="TrpB_prok"/>
    <property type="match status" value="1"/>
</dbReference>
<reference evidence="14" key="2">
    <citation type="journal article" date="2021" name="PeerJ">
        <title>Extensive microbial diversity within the chicken gut microbiome revealed by metagenomics and culture.</title>
        <authorList>
            <person name="Gilroy R."/>
            <person name="Ravi A."/>
            <person name="Getino M."/>
            <person name="Pursley I."/>
            <person name="Horton D.L."/>
            <person name="Alikhan N.F."/>
            <person name="Baker D."/>
            <person name="Gharbi K."/>
            <person name="Hall N."/>
            <person name="Watson M."/>
            <person name="Adriaenssens E.M."/>
            <person name="Foster-Nyarko E."/>
            <person name="Jarju S."/>
            <person name="Secka A."/>
            <person name="Antonio M."/>
            <person name="Oren A."/>
            <person name="Chaudhuri R.R."/>
            <person name="La Ragione R."/>
            <person name="Hildebrand F."/>
            <person name="Pallen M.J."/>
        </authorList>
    </citation>
    <scope>NUCLEOTIDE SEQUENCE</scope>
    <source>
        <strain evidence="14">517</strain>
    </source>
</reference>
<dbReference type="Pfam" id="PF00291">
    <property type="entry name" value="PALP"/>
    <property type="match status" value="1"/>
</dbReference>
<comment type="similarity">
    <text evidence="4">Belongs to the TrpB family.</text>
</comment>
<comment type="pathway">
    <text evidence="3">Amino-acid biosynthesis; L-tryptophan biosynthesis; L-tryptophan from chorismate: step 5/5.</text>
</comment>
<proteinExistence type="inferred from homology"/>
<evidence type="ECO:0000256" key="10">
    <source>
        <dbReference type="ARBA" id="ARBA00023141"/>
    </source>
</evidence>
<evidence type="ECO:0000313" key="14">
    <source>
        <dbReference type="EMBL" id="MBO8424494.1"/>
    </source>
</evidence>
<evidence type="ECO:0000256" key="12">
    <source>
        <dbReference type="ARBA" id="ARBA00049047"/>
    </source>
</evidence>
<dbReference type="AlphaFoldDB" id="A0A940ICX5"/>
<evidence type="ECO:0000256" key="3">
    <source>
        <dbReference type="ARBA" id="ARBA00004733"/>
    </source>
</evidence>
<evidence type="ECO:0000259" key="13">
    <source>
        <dbReference type="Pfam" id="PF00291"/>
    </source>
</evidence>
<dbReference type="GO" id="GO:0030170">
    <property type="term" value="F:pyridoxal phosphate binding"/>
    <property type="evidence" value="ECO:0007669"/>
    <property type="project" value="InterPro"/>
</dbReference>
<dbReference type="Proteomes" id="UP000727857">
    <property type="component" value="Unassembled WGS sequence"/>
</dbReference>
<evidence type="ECO:0000256" key="4">
    <source>
        <dbReference type="ARBA" id="ARBA00009982"/>
    </source>
</evidence>
<dbReference type="NCBIfam" id="TIGR01415">
    <property type="entry name" value="trpB_rel"/>
    <property type="match status" value="1"/>
</dbReference>
<dbReference type="InterPro" id="IPR001926">
    <property type="entry name" value="TrpB-like_PALP"/>
</dbReference>
<gene>
    <name evidence="14" type="ORF">IAB16_05700</name>
</gene>